<name>A0A859FCI3_9BACI</name>
<dbReference type="Proteomes" id="UP000318138">
    <property type="component" value="Chromosome"/>
</dbReference>
<reference evidence="3" key="1">
    <citation type="submission" date="2019-07" db="EMBL/GenBank/DDBJ databases">
        <title>Bacillus alkalisoli sp. nov. isolated from saline soil.</title>
        <authorList>
            <person name="Sun J.-Q."/>
            <person name="Xu L."/>
        </authorList>
    </citation>
    <scope>NUCLEOTIDE SEQUENCE [LARGE SCALE GENOMIC DNA]</scope>
    <source>
        <strain evidence="3">M4U3P1</strain>
    </source>
</reference>
<dbReference type="AlphaFoldDB" id="A0A859FCI3"/>
<accession>A0A859FCI3</accession>
<dbReference type="PROSITE" id="PS51257">
    <property type="entry name" value="PROKAR_LIPOPROTEIN"/>
    <property type="match status" value="1"/>
</dbReference>
<protein>
    <submittedName>
        <fullName evidence="2">Uncharacterized protein</fullName>
    </submittedName>
</protein>
<organism evidence="2 3">
    <name type="scientific">Paenalkalicoccus suaedae</name>
    <dbReference type="NCBI Taxonomy" id="2592382"/>
    <lineage>
        <taxon>Bacteria</taxon>
        <taxon>Bacillati</taxon>
        <taxon>Bacillota</taxon>
        <taxon>Bacilli</taxon>
        <taxon>Bacillales</taxon>
        <taxon>Bacillaceae</taxon>
        <taxon>Paenalkalicoccus</taxon>
    </lineage>
</organism>
<evidence type="ECO:0000313" key="3">
    <source>
        <dbReference type="Proteomes" id="UP000318138"/>
    </source>
</evidence>
<proteinExistence type="predicted"/>
<evidence type="ECO:0000256" key="1">
    <source>
        <dbReference type="SAM" id="SignalP"/>
    </source>
</evidence>
<dbReference type="Pfam" id="PF21172">
    <property type="entry name" value="CueP"/>
    <property type="match status" value="1"/>
</dbReference>
<keyword evidence="3" id="KW-1185">Reference proteome</keyword>
<dbReference type="EMBL" id="CP041372">
    <property type="protein sequence ID" value="QKS69975.1"/>
    <property type="molecule type" value="Genomic_DNA"/>
</dbReference>
<keyword evidence="1" id="KW-0732">Signal</keyword>
<gene>
    <name evidence="2" type="ORF">FLK61_24680</name>
</gene>
<dbReference type="Gene3D" id="2.60.40.3700">
    <property type="match status" value="1"/>
</dbReference>
<dbReference type="InterPro" id="IPR047808">
    <property type="entry name" value="CueP-like"/>
</dbReference>
<feature type="chain" id="PRO_5032437286" evidence="1">
    <location>
        <begin position="25"/>
        <end position="90"/>
    </location>
</feature>
<sequence>MRIIILLLVSFSIFLAGCGSTDSADSTATSNENVKDLIYSYSTGENTEGTAVVNATELLITDESNNQVSHELPEDEFYVSIAPFFSTTHP</sequence>
<feature type="signal peptide" evidence="1">
    <location>
        <begin position="1"/>
        <end position="24"/>
    </location>
</feature>
<evidence type="ECO:0000313" key="2">
    <source>
        <dbReference type="EMBL" id="QKS69975.1"/>
    </source>
</evidence>
<dbReference type="KEGG" id="psua:FLK61_24680"/>